<reference evidence="1" key="1">
    <citation type="submission" date="2012-07" db="EMBL/GenBank/DDBJ databases">
        <title>The Genome Sequence of Myroides odoratimimus CCUG 10230.</title>
        <authorList>
            <consortium name="The Broad Institute Genome Sequencing Platform"/>
            <person name="Earl A."/>
            <person name="Ward D."/>
            <person name="Feldgarden M."/>
            <person name="Gevers D."/>
            <person name="Huys G."/>
            <person name="Walker B."/>
            <person name="Young S.K."/>
            <person name="Zeng Q."/>
            <person name="Gargeya S."/>
            <person name="Fitzgerald M."/>
            <person name="Haas B."/>
            <person name="Abouelleil A."/>
            <person name="Alvarado L."/>
            <person name="Arachchi H.M."/>
            <person name="Berlin A.M."/>
            <person name="Chapman S.B."/>
            <person name="Goldberg J."/>
            <person name="Griggs A."/>
            <person name="Gujja S."/>
            <person name="Hansen M."/>
            <person name="Howarth C."/>
            <person name="Imamovic A."/>
            <person name="Larimer J."/>
            <person name="McCowen C."/>
            <person name="Montmayeur A."/>
            <person name="Murphy C."/>
            <person name="Neiman D."/>
            <person name="Pearson M."/>
            <person name="Priest M."/>
            <person name="Roberts A."/>
            <person name="Saif S."/>
            <person name="Shea T."/>
            <person name="Sisk P."/>
            <person name="Sykes S."/>
            <person name="Wortman J."/>
            <person name="Nusbaum C."/>
            <person name="Birren B."/>
        </authorList>
    </citation>
    <scope>NUCLEOTIDE SEQUENCE [LARGE SCALE GENOMIC DNA]</scope>
    <source>
        <strain evidence="1">CCUG 10230</strain>
    </source>
</reference>
<comment type="caution">
    <text evidence="1">The sequence shown here is derived from an EMBL/GenBank/DDBJ whole genome shotgun (WGS) entry which is preliminary data.</text>
</comment>
<dbReference type="Proteomes" id="UP000005402">
    <property type="component" value="Unassembled WGS sequence"/>
</dbReference>
<name>A0ABP2NBW5_9FLAO</name>
<gene>
    <name evidence="1" type="ORF">HMPREF9712_01581</name>
</gene>
<dbReference type="EMBL" id="AGEC02000021">
    <property type="protein sequence ID" value="EHO09804.1"/>
    <property type="molecule type" value="Genomic_DNA"/>
</dbReference>
<keyword evidence="2" id="KW-1185">Reference proteome</keyword>
<evidence type="ECO:0000313" key="2">
    <source>
        <dbReference type="Proteomes" id="UP000005402"/>
    </source>
</evidence>
<protein>
    <submittedName>
        <fullName evidence="1">Uncharacterized protein</fullName>
    </submittedName>
</protein>
<evidence type="ECO:0000313" key="1">
    <source>
        <dbReference type="EMBL" id="EHO09804.1"/>
    </source>
</evidence>
<sequence>MYFNTYMVQLKVIEIFTDEGDVIIFQYLYGAVKRNVSLKNNLNTDIFQYLYGAVKSCLSVITSAPLSISIPIWCS</sequence>
<organism evidence="1 2">
    <name type="scientific">Myroides odoratimimus CCUG 10230</name>
    <dbReference type="NCBI Taxonomy" id="883150"/>
    <lineage>
        <taxon>Bacteria</taxon>
        <taxon>Pseudomonadati</taxon>
        <taxon>Bacteroidota</taxon>
        <taxon>Flavobacteriia</taxon>
        <taxon>Flavobacteriales</taxon>
        <taxon>Flavobacteriaceae</taxon>
        <taxon>Myroides</taxon>
    </lineage>
</organism>
<proteinExistence type="predicted"/>
<accession>A0ABP2NBW5</accession>